<accession>A0ABV8QBF3</accession>
<organism evidence="2 3">
    <name type="scientific">Marinobacter lacisalsi</name>
    <dbReference type="NCBI Taxonomy" id="475979"/>
    <lineage>
        <taxon>Bacteria</taxon>
        <taxon>Pseudomonadati</taxon>
        <taxon>Pseudomonadota</taxon>
        <taxon>Gammaproteobacteria</taxon>
        <taxon>Pseudomonadales</taxon>
        <taxon>Marinobacteraceae</taxon>
        <taxon>Marinobacter</taxon>
    </lineage>
</organism>
<dbReference type="SUPFAM" id="SSF53474">
    <property type="entry name" value="alpha/beta-Hydrolases"/>
    <property type="match status" value="1"/>
</dbReference>
<evidence type="ECO:0000313" key="2">
    <source>
        <dbReference type="EMBL" id="MFC4257661.1"/>
    </source>
</evidence>
<dbReference type="EMBL" id="JBHSDI010000001">
    <property type="protein sequence ID" value="MFC4257661.1"/>
    <property type="molecule type" value="Genomic_DNA"/>
</dbReference>
<protein>
    <recommendedName>
        <fullName evidence="4">Alpha/beta hydrolase family protein</fullName>
    </recommendedName>
</protein>
<dbReference type="RefSeq" id="WP_379884900.1">
    <property type="nucleotide sequence ID" value="NZ_JBHSDI010000001.1"/>
</dbReference>
<dbReference type="InterPro" id="IPR029058">
    <property type="entry name" value="AB_hydrolase_fold"/>
</dbReference>
<evidence type="ECO:0000256" key="1">
    <source>
        <dbReference type="SAM" id="SignalP"/>
    </source>
</evidence>
<name>A0ABV8QBF3_9GAMM</name>
<dbReference type="Gene3D" id="3.40.50.1820">
    <property type="entry name" value="alpha/beta hydrolase"/>
    <property type="match status" value="1"/>
</dbReference>
<sequence>MDSLKPFVSSVKHISLIAGLCLASSVSYAAGGGGSGSGDVVQDACDASTMLPVSENPAERGPWAVGSRTVTISGLTTEVFYPAAPGSDAGLPPKEWDIRQFLPADQAEKLPDEVAFKSCETCVADLPIDEANGPYPVLIYVHGTAATRIYSLPFFEHWASRGFIVLSADNPGIYQKEALESALNIISADQKGDTRDLLRRVYTPSYFDGSRFLRGHVDEARIGLSGHSAGGFAIRDLGSDAGVRVIMPMASGGTEAGSELESTLVIGGLEDQTATFDITSGAYEDSPAKKRLVGIENMGHVGFVDICRGLELRQEYGLEYSDAILDLLADGCGEGYVEPEQGWEMVNYISTAVFEETLKCSAESTDAINRFTDQYPGQVIMEEEL</sequence>
<comment type="caution">
    <text evidence="2">The sequence shown here is derived from an EMBL/GenBank/DDBJ whole genome shotgun (WGS) entry which is preliminary data.</text>
</comment>
<keyword evidence="1" id="KW-0732">Signal</keyword>
<feature type="chain" id="PRO_5045495604" description="Alpha/beta hydrolase family protein" evidence="1">
    <location>
        <begin position="30"/>
        <end position="385"/>
    </location>
</feature>
<reference evidence="3" key="1">
    <citation type="journal article" date="2019" name="Int. J. Syst. Evol. Microbiol.">
        <title>The Global Catalogue of Microorganisms (GCM) 10K type strain sequencing project: providing services to taxonomists for standard genome sequencing and annotation.</title>
        <authorList>
            <consortium name="The Broad Institute Genomics Platform"/>
            <consortium name="The Broad Institute Genome Sequencing Center for Infectious Disease"/>
            <person name="Wu L."/>
            <person name="Ma J."/>
        </authorList>
    </citation>
    <scope>NUCLEOTIDE SEQUENCE [LARGE SCALE GENOMIC DNA]</scope>
    <source>
        <strain evidence="3">CECT 7297</strain>
    </source>
</reference>
<feature type="signal peptide" evidence="1">
    <location>
        <begin position="1"/>
        <end position="29"/>
    </location>
</feature>
<proteinExistence type="predicted"/>
<dbReference type="Proteomes" id="UP001595798">
    <property type="component" value="Unassembled WGS sequence"/>
</dbReference>
<keyword evidence="3" id="KW-1185">Reference proteome</keyword>
<gene>
    <name evidence="2" type="ORF">ACFOZ5_01310</name>
</gene>
<evidence type="ECO:0000313" key="3">
    <source>
        <dbReference type="Proteomes" id="UP001595798"/>
    </source>
</evidence>
<evidence type="ECO:0008006" key="4">
    <source>
        <dbReference type="Google" id="ProtNLM"/>
    </source>
</evidence>